<dbReference type="PANTHER" id="PTHR13248">
    <property type="entry name" value="TRANSCRIPTION ELONGATION FACTOR B POLYPEPTIDE 2"/>
    <property type="match status" value="1"/>
</dbReference>
<dbReference type="SUPFAM" id="SSF54236">
    <property type="entry name" value="Ubiquitin-like"/>
    <property type="match status" value="1"/>
</dbReference>
<accession>A0A8C2MXM7</accession>
<sequence length="89" mass="9906">VKPEAATGMDEFLMIWHHKTTILTDAKESSTVFELKHILEGILKRPPMCSGCTRMTSSLMMEKLGECGFTTTVGLAFRADAFEALRIEP</sequence>
<dbReference type="GO" id="GO:0030891">
    <property type="term" value="C:VCB complex"/>
    <property type="evidence" value="ECO:0007669"/>
    <property type="project" value="InterPro"/>
</dbReference>
<dbReference type="Gene3D" id="3.10.20.90">
    <property type="entry name" value="Phosphatidylinositol 3-kinase Catalytic Subunit, Chain A, domain 1"/>
    <property type="match status" value="1"/>
</dbReference>
<organism evidence="1 2">
    <name type="scientific">Cricetulus griseus</name>
    <name type="common">Chinese hamster</name>
    <name type="synonym">Cricetulus barabensis griseus</name>
    <dbReference type="NCBI Taxonomy" id="10029"/>
    <lineage>
        <taxon>Eukaryota</taxon>
        <taxon>Metazoa</taxon>
        <taxon>Chordata</taxon>
        <taxon>Craniata</taxon>
        <taxon>Vertebrata</taxon>
        <taxon>Euteleostomi</taxon>
        <taxon>Mammalia</taxon>
        <taxon>Eutheria</taxon>
        <taxon>Euarchontoglires</taxon>
        <taxon>Glires</taxon>
        <taxon>Rodentia</taxon>
        <taxon>Myomorpha</taxon>
        <taxon>Muroidea</taxon>
        <taxon>Cricetidae</taxon>
        <taxon>Cricetinae</taxon>
        <taxon>Cricetulus</taxon>
    </lineage>
</organism>
<proteinExistence type="predicted"/>
<evidence type="ECO:0000313" key="2">
    <source>
        <dbReference type="Proteomes" id="UP000694386"/>
    </source>
</evidence>
<protein>
    <submittedName>
        <fullName evidence="1">Uncharacterized protein</fullName>
    </submittedName>
</protein>
<reference evidence="1" key="2">
    <citation type="submission" date="2025-09" db="UniProtKB">
        <authorList>
            <consortium name="Ensembl"/>
        </authorList>
    </citation>
    <scope>IDENTIFICATION</scope>
</reference>
<dbReference type="Proteomes" id="UP000694386">
    <property type="component" value="Unplaced"/>
</dbReference>
<evidence type="ECO:0000313" key="1">
    <source>
        <dbReference type="Ensembl" id="ENSCGRP00001025225.1"/>
    </source>
</evidence>
<dbReference type="InterPro" id="IPR039049">
    <property type="entry name" value="ELOB"/>
</dbReference>
<name>A0A8C2MXM7_CRIGR</name>
<reference evidence="1" key="1">
    <citation type="submission" date="2025-08" db="UniProtKB">
        <authorList>
            <consortium name="Ensembl"/>
        </authorList>
    </citation>
    <scope>IDENTIFICATION</scope>
</reference>
<dbReference type="Ensembl" id="ENSCGRT00001029471.1">
    <property type="protein sequence ID" value="ENSCGRP00001025225.1"/>
    <property type="gene ID" value="ENSCGRG00001022896.1"/>
</dbReference>
<dbReference type="GO" id="GO:0070449">
    <property type="term" value="C:elongin complex"/>
    <property type="evidence" value="ECO:0007669"/>
    <property type="project" value="InterPro"/>
</dbReference>
<dbReference type="PANTHER" id="PTHR13248:SF4">
    <property type="entry name" value="ELONGIN B"/>
    <property type="match status" value="1"/>
</dbReference>
<dbReference type="AlphaFoldDB" id="A0A8C2MXM7"/>
<dbReference type="GO" id="GO:0006368">
    <property type="term" value="P:transcription elongation by RNA polymerase II"/>
    <property type="evidence" value="ECO:0007669"/>
    <property type="project" value="InterPro"/>
</dbReference>
<dbReference type="InterPro" id="IPR029071">
    <property type="entry name" value="Ubiquitin-like_domsf"/>
</dbReference>